<keyword evidence="5" id="KW-0175">Coiled coil</keyword>
<comment type="similarity">
    <text evidence="4">Belongs to the sirtuin family. Class IV subfamily.</text>
</comment>
<dbReference type="GO" id="GO:0046872">
    <property type="term" value="F:metal ion binding"/>
    <property type="evidence" value="ECO:0007669"/>
    <property type="project" value="UniProtKB-KW"/>
</dbReference>
<dbReference type="Gene3D" id="3.40.50.1220">
    <property type="entry name" value="TPP-binding domain"/>
    <property type="match status" value="1"/>
</dbReference>
<organism evidence="6">
    <name type="scientific">Notodromas monacha</name>
    <dbReference type="NCBI Taxonomy" id="399045"/>
    <lineage>
        <taxon>Eukaryota</taxon>
        <taxon>Metazoa</taxon>
        <taxon>Ecdysozoa</taxon>
        <taxon>Arthropoda</taxon>
        <taxon>Crustacea</taxon>
        <taxon>Oligostraca</taxon>
        <taxon>Ostracoda</taxon>
        <taxon>Podocopa</taxon>
        <taxon>Podocopida</taxon>
        <taxon>Cypridocopina</taxon>
        <taxon>Cypridoidea</taxon>
        <taxon>Cyprididae</taxon>
        <taxon>Notodromas</taxon>
    </lineage>
</organism>
<dbReference type="SUPFAM" id="SSF52467">
    <property type="entry name" value="DHS-like NAD/FAD-binding domain"/>
    <property type="match status" value="1"/>
</dbReference>
<keyword evidence="7" id="KW-1185">Reference proteome</keyword>
<dbReference type="EMBL" id="OA884892">
    <property type="protein sequence ID" value="CAD7281420.1"/>
    <property type="molecule type" value="Genomic_DNA"/>
</dbReference>
<proteinExistence type="inferred from homology"/>
<dbReference type="GO" id="GO:0017136">
    <property type="term" value="F:histone deacetylase activity, NAD-dependent"/>
    <property type="evidence" value="ECO:0007669"/>
    <property type="project" value="TreeGrafter"/>
</dbReference>
<sequence length="365" mass="41677">MNEAYTGICIFNDRFRVSCCKLHLKLVSYDLATGKWLLWTSPNRVELGGLYRLSPVRELKAVYYPKGFVSSFLSVSTILAIPESERSSDDASLLHAFPEIVKSLEAKKRKTKEQEERLEEKLDSQEEIDRVSDLYVKALKKSKYAVVYTGAGVSTAANIPDYRGPEGIWTKLKDGRGLGEDNRKRNPPAGLSGALWEGATHFPRGFPPKPLGHLRSGFSRWPVVNRPDITRMNGTGFFRLEPGSGFGHQVQGIRTQSPRRSHRFHPQSVLLLGMLVSHLERNLEIDRRNEGLPGKHEIAAHGSPQLQRLWTQSRRRRLVAVQGGVRRRRHRRRKRHQTIVSFPSHFRHFAGLRRTTGTWETRTDM</sequence>
<feature type="coiled-coil region" evidence="5">
    <location>
        <begin position="101"/>
        <end position="128"/>
    </location>
</feature>
<evidence type="ECO:0000256" key="1">
    <source>
        <dbReference type="ARBA" id="ARBA00001947"/>
    </source>
</evidence>
<feature type="non-terminal residue" evidence="6">
    <location>
        <position position="1"/>
    </location>
</feature>
<evidence type="ECO:0008006" key="8">
    <source>
        <dbReference type="Google" id="ProtNLM"/>
    </source>
</evidence>
<dbReference type="EMBL" id="CAJPEX010002855">
    <property type="protein sequence ID" value="CAG0921572.1"/>
    <property type="molecule type" value="Genomic_DNA"/>
</dbReference>
<keyword evidence="3" id="KW-0862">Zinc</keyword>
<evidence type="ECO:0000313" key="7">
    <source>
        <dbReference type="Proteomes" id="UP000678499"/>
    </source>
</evidence>
<dbReference type="GO" id="GO:0005634">
    <property type="term" value="C:nucleus"/>
    <property type="evidence" value="ECO:0007669"/>
    <property type="project" value="TreeGrafter"/>
</dbReference>
<evidence type="ECO:0000256" key="3">
    <source>
        <dbReference type="ARBA" id="ARBA00022833"/>
    </source>
</evidence>
<accession>A0A7R9GG86</accession>
<dbReference type="AlphaFoldDB" id="A0A7R9GG86"/>
<evidence type="ECO:0000256" key="5">
    <source>
        <dbReference type="SAM" id="Coils"/>
    </source>
</evidence>
<reference evidence="6" key="1">
    <citation type="submission" date="2020-11" db="EMBL/GenBank/DDBJ databases">
        <authorList>
            <person name="Tran Van P."/>
        </authorList>
    </citation>
    <scope>NUCLEOTIDE SEQUENCE</scope>
</reference>
<comment type="cofactor">
    <cofactor evidence="1">
        <name>Zn(2+)</name>
        <dbReference type="ChEBI" id="CHEBI:29105"/>
    </cofactor>
</comment>
<name>A0A7R9GG86_9CRUS</name>
<dbReference type="InterPro" id="IPR050134">
    <property type="entry name" value="NAD-dep_sirtuin_deacylases"/>
</dbReference>
<dbReference type="PANTHER" id="PTHR11085">
    <property type="entry name" value="NAD-DEPENDENT PROTEIN DEACYLASE SIRTUIN-5, MITOCHONDRIAL-RELATED"/>
    <property type="match status" value="1"/>
</dbReference>
<evidence type="ECO:0000256" key="2">
    <source>
        <dbReference type="ARBA" id="ARBA00022723"/>
    </source>
</evidence>
<dbReference type="PANTHER" id="PTHR11085:SF1">
    <property type="entry name" value="NAD-DEPENDENT PROTEIN DEACETYLASE SIRTUIN-7"/>
    <property type="match status" value="1"/>
</dbReference>
<dbReference type="InterPro" id="IPR029035">
    <property type="entry name" value="DHS-like_NAD/FAD-binding_dom"/>
</dbReference>
<keyword evidence="2" id="KW-0479">Metal-binding</keyword>
<protein>
    <recommendedName>
        <fullName evidence="8">Deacetylase sirtuin-type domain-containing protein</fullName>
    </recommendedName>
</protein>
<evidence type="ECO:0000313" key="6">
    <source>
        <dbReference type="EMBL" id="CAD7281420.1"/>
    </source>
</evidence>
<dbReference type="Proteomes" id="UP000678499">
    <property type="component" value="Unassembled WGS sequence"/>
</dbReference>
<dbReference type="GO" id="GO:0070403">
    <property type="term" value="F:NAD+ binding"/>
    <property type="evidence" value="ECO:0007669"/>
    <property type="project" value="TreeGrafter"/>
</dbReference>
<gene>
    <name evidence="6" type="ORF">NMOB1V02_LOCUS9066</name>
</gene>
<dbReference type="OrthoDB" id="2919105at2759"/>
<evidence type="ECO:0000256" key="4">
    <source>
        <dbReference type="ARBA" id="ARBA00038170"/>
    </source>
</evidence>